<name>R8BMI6_PHAM7</name>
<keyword evidence="1" id="KW-0289">Folate biosynthesis</keyword>
<dbReference type="Proteomes" id="UP000014074">
    <property type="component" value="Unassembled WGS sequence"/>
</dbReference>
<dbReference type="AlphaFoldDB" id="R8BMI6"/>
<evidence type="ECO:0000256" key="1">
    <source>
        <dbReference type="ARBA" id="ARBA00022909"/>
    </source>
</evidence>
<dbReference type="Pfam" id="PF02152">
    <property type="entry name" value="FolB"/>
    <property type="match status" value="1"/>
</dbReference>
<dbReference type="Gene3D" id="3.30.1130.10">
    <property type="match status" value="2"/>
</dbReference>
<dbReference type="SUPFAM" id="SSF55620">
    <property type="entry name" value="Tetrahydrobiopterin biosynthesis enzymes-like"/>
    <property type="match status" value="1"/>
</dbReference>
<dbReference type="HOGENOM" id="CLU_062068_0_0_1"/>
<dbReference type="GeneID" id="19324358"/>
<dbReference type="KEGG" id="tmn:UCRPA7_3958"/>
<dbReference type="InterPro" id="IPR006157">
    <property type="entry name" value="FolB_dom"/>
</dbReference>
<dbReference type="GO" id="GO:0046656">
    <property type="term" value="P:folic acid biosynthetic process"/>
    <property type="evidence" value="ECO:0007669"/>
    <property type="project" value="UniProtKB-KW"/>
</dbReference>
<dbReference type="InterPro" id="IPR043133">
    <property type="entry name" value="GTP-CH-I_C/QueF"/>
</dbReference>
<evidence type="ECO:0000313" key="3">
    <source>
        <dbReference type="EMBL" id="EOO00576.1"/>
    </source>
</evidence>
<gene>
    <name evidence="3" type="ORF">UCRPA7_3958</name>
</gene>
<organism evidence="3 4">
    <name type="scientific">Phaeoacremonium minimum (strain UCR-PA7)</name>
    <name type="common">Esca disease fungus</name>
    <name type="synonym">Togninia minima</name>
    <dbReference type="NCBI Taxonomy" id="1286976"/>
    <lineage>
        <taxon>Eukaryota</taxon>
        <taxon>Fungi</taxon>
        <taxon>Dikarya</taxon>
        <taxon>Ascomycota</taxon>
        <taxon>Pezizomycotina</taxon>
        <taxon>Sordariomycetes</taxon>
        <taxon>Sordariomycetidae</taxon>
        <taxon>Togniniales</taxon>
        <taxon>Togniniaceae</taxon>
        <taxon>Phaeoacremonium</taxon>
    </lineage>
</organism>
<reference evidence="4" key="1">
    <citation type="journal article" date="2013" name="Genome Announc.">
        <title>Draft genome sequence of the ascomycete Phaeoacremonium aleophilum strain UCR-PA7, a causal agent of the esca disease complex in grapevines.</title>
        <authorList>
            <person name="Blanco-Ulate B."/>
            <person name="Rolshausen P."/>
            <person name="Cantu D."/>
        </authorList>
    </citation>
    <scope>NUCLEOTIDE SEQUENCE [LARGE SCALE GENOMIC DNA]</scope>
    <source>
        <strain evidence="4">UCR-PA7</strain>
    </source>
</reference>
<sequence>MDFTQEYRIRSSWQVRCAAGDPFAVVRVRNLQAVVKGPHDAWGRDGKPQPFLVSAELSFTSPFDASVAGDNVTSGDTVHYGSLSKTILASLESYSPQRAAPADNQAALGSTSSTLRGVLERIWSTLTGLKVDGIRSKDVEQAFLDLSKLRFMSITVILPKASLLGEGVSLTASSVFDTKEVSSAVEMFAISLRLHRLRVPTLIGVNSNEREAKQFVITDIEVDKFDYAPDVYTLLESLVIKAMEESSFETLEALGSHLSSRIMRDFRPLPGQQYSGYFGWQVKISMEKPTAVPFADGPVVQVRAGAGLEVPEH</sequence>
<proteinExistence type="predicted"/>
<evidence type="ECO:0000259" key="2">
    <source>
        <dbReference type="SMART" id="SM00905"/>
    </source>
</evidence>
<dbReference type="RefSeq" id="XP_007914720.1">
    <property type="nucleotide sequence ID" value="XM_007916529.1"/>
</dbReference>
<dbReference type="eggNOG" id="ENOG502SSW3">
    <property type="taxonomic scope" value="Eukaryota"/>
</dbReference>
<keyword evidence="4" id="KW-1185">Reference proteome</keyword>
<dbReference type="GO" id="GO:0004150">
    <property type="term" value="F:dihydroneopterin aldolase activity"/>
    <property type="evidence" value="ECO:0007669"/>
    <property type="project" value="InterPro"/>
</dbReference>
<evidence type="ECO:0000313" key="4">
    <source>
        <dbReference type="Proteomes" id="UP000014074"/>
    </source>
</evidence>
<protein>
    <submittedName>
        <fullName evidence="3">Putative dihydroneopterin aldolase family protein</fullName>
    </submittedName>
</protein>
<dbReference type="SMART" id="SM00905">
    <property type="entry name" value="FolB"/>
    <property type="match status" value="1"/>
</dbReference>
<accession>R8BMI6</accession>
<dbReference type="EMBL" id="KB933070">
    <property type="protein sequence ID" value="EOO00576.1"/>
    <property type="molecule type" value="Genomic_DNA"/>
</dbReference>
<dbReference type="OrthoDB" id="5425486at2759"/>
<feature type="domain" description="Dihydroneopterin aldolase/epimerase" evidence="2">
    <location>
        <begin position="192"/>
        <end position="304"/>
    </location>
</feature>